<evidence type="ECO:0000256" key="1">
    <source>
        <dbReference type="SAM" id="Coils"/>
    </source>
</evidence>
<keyword evidence="1" id="KW-0175">Coiled coil</keyword>
<proteinExistence type="predicted"/>
<dbReference type="STRING" id="1121395.SAMN02745215_04611"/>
<dbReference type="RefSeq" id="WP_018213673.1">
    <property type="nucleotide sequence ID" value="NZ_FRDN01000017.1"/>
</dbReference>
<dbReference type="Proteomes" id="UP000184010">
    <property type="component" value="Unassembled WGS sequence"/>
</dbReference>
<feature type="coiled-coil region" evidence="1">
    <location>
        <begin position="3"/>
        <end position="30"/>
    </location>
</feature>
<accession>A0A1M7UTV8</accession>
<reference evidence="3" key="1">
    <citation type="submission" date="2016-12" db="EMBL/GenBank/DDBJ databases">
        <authorList>
            <person name="Varghese N."/>
            <person name="Submissions S."/>
        </authorList>
    </citation>
    <scope>NUCLEOTIDE SEQUENCE [LARGE SCALE GENOMIC DNA]</scope>
    <source>
        <strain evidence="3">DSM 11544</strain>
    </source>
</reference>
<gene>
    <name evidence="2" type="ORF">SAMN02745215_04611</name>
</gene>
<keyword evidence="3" id="KW-1185">Reference proteome</keyword>
<evidence type="ECO:0000313" key="3">
    <source>
        <dbReference type="Proteomes" id="UP000184010"/>
    </source>
</evidence>
<dbReference type="EMBL" id="FRDN01000017">
    <property type="protein sequence ID" value="SHN86375.1"/>
    <property type="molecule type" value="Genomic_DNA"/>
</dbReference>
<dbReference type="AlphaFoldDB" id="A0A1M7UTV8"/>
<evidence type="ECO:0000313" key="2">
    <source>
        <dbReference type="EMBL" id="SHN86375.1"/>
    </source>
</evidence>
<organism evidence="2 3">
    <name type="scientific">Desulfitobacterium chlororespirans DSM 11544</name>
    <dbReference type="NCBI Taxonomy" id="1121395"/>
    <lineage>
        <taxon>Bacteria</taxon>
        <taxon>Bacillati</taxon>
        <taxon>Bacillota</taxon>
        <taxon>Clostridia</taxon>
        <taxon>Eubacteriales</taxon>
        <taxon>Desulfitobacteriaceae</taxon>
        <taxon>Desulfitobacterium</taxon>
    </lineage>
</organism>
<sequence length="263" mass="30835">MFNDDVLTIIKEHENEIDLLQQKLFMTQAALNEAYQRQWAEMNQLIKNGLWTEKAVYKGDSYGLKVGREAYVFQLDAPLPFLPNTFYRSFEKTYKEFYTIKLMLTLQMSDVIEQIGDPPMSAPAALHIRHYYRDVRLFDLDNKSKQVVINTFRKAGLLRGDTIIRLAAYREDALCNEDEDGAPNRTMIYLYRHLDSQGFETEILPKYPRIDNLKGVISGEMSKMAVKRCPLSEDYMEQRLSKNPREESAEMEYRGFVDMENFM</sequence>
<protein>
    <submittedName>
        <fullName evidence="2">Uncharacterized protein</fullName>
    </submittedName>
</protein>
<name>A0A1M7UTV8_9FIRM</name>